<dbReference type="PROSITE" id="PS50097">
    <property type="entry name" value="BTB"/>
    <property type="match status" value="1"/>
</dbReference>
<dbReference type="Proteomes" id="UP001362999">
    <property type="component" value="Unassembled WGS sequence"/>
</dbReference>
<dbReference type="SUPFAM" id="SSF54695">
    <property type="entry name" value="POZ domain"/>
    <property type="match status" value="1"/>
</dbReference>
<evidence type="ECO:0000259" key="2">
    <source>
        <dbReference type="PROSITE" id="PS50097"/>
    </source>
</evidence>
<evidence type="ECO:0000313" key="4">
    <source>
        <dbReference type="Proteomes" id="UP001362999"/>
    </source>
</evidence>
<accession>A0AAW0BFS1</accession>
<reference evidence="3 4" key="1">
    <citation type="journal article" date="2024" name="J Genomics">
        <title>Draft genome sequencing and assembly of Favolaschia claudopus CIRM-BRFM 2984 isolated from oak limbs.</title>
        <authorList>
            <person name="Navarro D."/>
            <person name="Drula E."/>
            <person name="Chaduli D."/>
            <person name="Cazenave R."/>
            <person name="Ahrendt S."/>
            <person name="Wang J."/>
            <person name="Lipzen A."/>
            <person name="Daum C."/>
            <person name="Barry K."/>
            <person name="Grigoriev I.V."/>
            <person name="Favel A."/>
            <person name="Rosso M.N."/>
            <person name="Martin F."/>
        </authorList>
    </citation>
    <scope>NUCLEOTIDE SEQUENCE [LARGE SCALE GENOMIC DNA]</scope>
    <source>
        <strain evidence="3 4">CIRM-BRFM 2984</strain>
    </source>
</reference>
<evidence type="ECO:0000313" key="3">
    <source>
        <dbReference type="EMBL" id="KAK7024962.1"/>
    </source>
</evidence>
<proteinExistence type="predicted"/>
<protein>
    <recommendedName>
        <fullName evidence="2">BTB domain-containing protein</fullName>
    </recommendedName>
</protein>
<keyword evidence="4" id="KW-1185">Reference proteome</keyword>
<sequence length="290" mass="32458">MTQDQNLDLIQSIKVDLPVLQQTVAGLASSQADPSIGAMPIQMPEDRSKSPSPKLASTPGALGSSTVTVLSGSRDKSYYFHTIIFKVEDRIFNVPRYHFERTSEVFRDMFALPAGDDPNIEGQCDERPIILEGITSCEFEQLLKVLYPLDLPGVMSAGLGNWMSKEEWIAVLKLSTLWRFLDARKLAIHQLDTRADLGSVERIMLARQYDVASWLRKGYIALAQRSQMISREEATEIGWETAFSLCQLREIAAHQNTLRPQHSVSSTEFENIFGDEMRVAVLASAAYLSD</sequence>
<feature type="region of interest" description="Disordered" evidence="1">
    <location>
        <begin position="31"/>
        <end position="64"/>
    </location>
</feature>
<dbReference type="EMBL" id="JAWWNJ010000034">
    <property type="protein sequence ID" value="KAK7024962.1"/>
    <property type="molecule type" value="Genomic_DNA"/>
</dbReference>
<evidence type="ECO:0000256" key="1">
    <source>
        <dbReference type="SAM" id="MobiDB-lite"/>
    </source>
</evidence>
<organism evidence="3 4">
    <name type="scientific">Favolaschia claudopus</name>
    <dbReference type="NCBI Taxonomy" id="2862362"/>
    <lineage>
        <taxon>Eukaryota</taxon>
        <taxon>Fungi</taxon>
        <taxon>Dikarya</taxon>
        <taxon>Basidiomycota</taxon>
        <taxon>Agaricomycotina</taxon>
        <taxon>Agaricomycetes</taxon>
        <taxon>Agaricomycetidae</taxon>
        <taxon>Agaricales</taxon>
        <taxon>Marasmiineae</taxon>
        <taxon>Mycenaceae</taxon>
        <taxon>Favolaschia</taxon>
    </lineage>
</organism>
<name>A0AAW0BFS1_9AGAR</name>
<dbReference type="AlphaFoldDB" id="A0AAW0BFS1"/>
<dbReference type="Pfam" id="PF00651">
    <property type="entry name" value="BTB"/>
    <property type="match status" value="1"/>
</dbReference>
<comment type="caution">
    <text evidence="3">The sequence shown here is derived from an EMBL/GenBank/DDBJ whole genome shotgun (WGS) entry which is preliminary data.</text>
</comment>
<dbReference type="InterPro" id="IPR000210">
    <property type="entry name" value="BTB/POZ_dom"/>
</dbReference>
<feature type="domain" description="BTB" evidence="2">
    <location>
        <begin position="81"/>
        <end position="147"/>
    </location>
</feature>
<dbReference type="Gene3D" id="3.30.710.10">
    <property type="entry name" value="Potassium Channel Kv1.1, Chain A"/>
    <property type="match status" value="1"/>
</dbReference>
<dbReference type="InterPro" id="IPR011333">
    <property type="entry name" value="SKP1/BTB/POZ_sf"/>
</dbReference>
<gene>
    <name evidence="3" type="ORF">R3P38DRAFT_2951960</name>
</gene>